<evidence type="ECO:0000313" key="6">
    <source>
        <dbReference type="Proteomes" id="UP001361570"/>
    </source>
</evidence>
<dbReference type="PANTHER" id="PTHR40392">
    <property type="entry name" value="2-PHOSPHO-L-LACTATE GUANYLYLTRANSFERASE"/>
    <property type="match status" value="1"/>
</dbReference>
<dbReference type="Gene3D" id="3.90.550.10">
    <property type="entry name" value="Spore Coat Polysaccharide Biosynthesis Protein SpsA, Chain A"/>
    <property type="match status" value="1"/>
</dbReference>
<keyword evidence="6" id="KW-1185">Reference proteome</keyword>
<keyword evidence="3" id="KW-0547">Nucleotide-binding</keyword>
<evidence type="ECO:0000313" key="5">
    <source>
        <dbReference type="EMBL" id="MEI4272793.1"/>
    </source>
</evidence>
<sequence length="249" mass="25332">MQRWSVVVPAKGLTDAKTRLGPTGSRRDHDELVLALLGDTLDAVAACPVVADLWVVTDDARAAAVATELGARVLAGAPAGLNPALAHADAVLRRSRAEAAVHPTRAEAAVRRTRAAVRRNRTADAVDRTLTDDAQQAGPAVRLAALHSDLPALRPAELAEALGLAAALPRSSVPDAEGTGTVLLATTDGPLEPAFGPGSAAAHAASGAVPLGGAWPGLRRDVDTPAHLAQALHLGCGPRTAERAPRACA</sequence>
<dbReference type="Proteomes" id="UP001361570">
    <property type="component" value="Unassembled WGS sequence"/>
</dbReference>
<comment type="caution">
    <text evidence="5">The sequence shown here is derived from an EMBL/GenBank/DDBJ whole genome shotgun (WGS) entry which is preliminary data.</text>
</comment>
<keyword evidence="2 5" id="KW-0548">Nucleotidyltransferase</keyword>
<dbReference type="RefSeq" id="WP_336404915.1">
    <property type="nucleotide sequence ID" value="NZ_JBAPLU010000013.1"/>
</dbReference>
<dbReference type="Pfam" id="PF01983">
    <property type="entry name" value="CofC"/>
    <property type="match status" value="1"/>
</dbReference>
<dbReference type="GO" id="GO:0016779">
    <property type="term" value="F:nucleotidyltransferase activity"/>
    <property type="evidence" value="ECO:0007669"/>
    <property type="project" value="UniProtKB-KW"/>
</dbReference>
<accession>A0ABU8DY97</accession>
<evidence type="ECO:0000256" key="1">
    <source>
        <dbReference type="ARBA" id="ARBA00022679"/>
    </source>
</evidence>
<evidence type="ECO:0000256" key="2">
    <source>
        <dbReference type="ARBA" id="ARBA00022695"/>
    </source>
</evidence>
<dbReference type="InterPro" id="IPR002835">
    <property type="entry name" value="CofC"/>
</dbReference>
<reference evidence="5 6" key="1">
    <citation type="submission" date="2024-03" db="EMBL/GenBank/DDBJ databases">
        <title>Draft genome sequence of Klenkia sp. LSe6-5.</title>
        <authorList>
            <person name="Duangmal K."/>
            <person name="Chantavorakit T."/>
        </authorList>
    </citation>
    <scope>NUCLEOTIDE SEQUENCE [LARGE SCALE GENOMIC DNA]</scope>
    <source>
        <strain evidence="5 6">LSe6-5</strain>
    </source>
</reference>
<evidence type="ECO:0000256" key="3">
    <source>
        <dbReference type="ARBA" id="ARBA00022741"/>
    </source>
</evidence>
<keyword evidence="4" id="KW-0342">GTP-binding</keyword>
<evidence type="ECO:0000256" key="4">
    <source>
        <dbReference type="ARBA" id="ARBA00023134"/>
    </source>
</evidence>
<name>A0ABU8DY97_9ACTN</name>
<dbReference type="PANTHER" id="PTHR40392:SF1">
    <property type="entry name" value="2-PHOSPHO-L-LACTATE GUANYLYLTRANSFERASE"/>
    <property type="match status" value="1"/>
</dbReference>
<organism evidence="5 6">
    <name type="scientific">Klenkia sesuvii</name>
    <dbReference type="NCBI Taxonomy" id="3103137"/>
    <lineage>
        <taxon>Bacteria</taxon>
        <taxon>Bacillati</taxon>
        <taxon>Actinomycetota</taxon>
        <taxon>Actinomycetes</taxon>
        <taxon>Geodermatophilales</taxon>
        <taxon>Geodermatophilaceae</taxon>
        <taxon>Klenkia</taxon>
    </lineage>
</organism>
<dbReference type="InterPro" id="IPR029044">
    <property type="entry name" value="Nucleotide-diphossugar_trans"/>
</dbReference>
<proteinExistence type="predicted"/>
<dbReference type="EMBL" id="JBAPLU010000013">
    <property type="protein sequence ID" value="MEI4272793.1"/>
    <property type="molecule type" value="Genomic_DNA"/>
</dbReference>
<keyword evidence="1" id="KW-0808">Transferase</keyword>
<protein>
    <submittedName>
        <fullName evidence="5">2-phospho-L-lactate guanylyltransferase</fullName>
    </submittedName>
</protein>
<gene>
    <name evidence="5" type="ORF">TEK04_13765</name>
</gene>
<dbReference type="SUPFAM" id="SSF53448">
    <property type="entry name" value="Nucleotide-diphospho-sugar transferases"/>
    <property type="match status" value="1"/>
</dbReference>